<dbReference type="EC" id="6.3.2.17" evidence="3"/>
<gene>
    <name evidence="13" type="ORF">IAC18_08430</name>
</gene>
<dbReference type="PANTHER" id="PTHR11136:SF0">
    <property type="entry name" value="DIHYDROFOLATE SYNTHETASE-RELATED"/>
    <property type="match status" value="1"/>
</dbReference>
<dbReference type="Gene3D" id="3.90.190.20">
    <property type="entry name" value="Mur ligase, C-terminal domain"/>
    <property type="match status" value="1"/>
</dbReference>
<dbReference type="AlphaFoldDB" id="A0A9D1FF02"/>
<dbReference type="GO" id="GO:0005737">
    <property type="term" value="C:cytoplasm"/>
    <property type="evidence" value="ECO:0007669"/>
    <property type="project" value="TreeGrafter"/>
</dbReference>
<evidence type="ECO:0000256" key="4">
    <source>
        <dbReference type="ARBA" id="ARBA00022598"/>
    </source>
</evidence>
<feature type="domain" description="Mur ligase C-terminal" evidence="11">
    <location>
        <begin position="288"/>
        <end position="358"/>
    </location>
</feature>
<sequence length="360" mass="38747">MNYAEALEYIEGVSWLGSRPGLERISEMLERLGRPQERVRFVHVAGTNGKGSTSALLRSVLTAAGYKTGLYISPHLARMNERASIDGRDISDADFAGSCAALAAAAEGMGEQCTEFELCTALALYYFARERCDIAVLETGLGGRLDATNAIPRPACAVITNIGLDHTAVLGDTVELIAAEKAGIFKGGFAAAYDLPEGVRAVLREKAAATGTELRFADFGALTPLSDSIDGQEFAYRGERYKISLAGEHQLKNAAVALEAVDCLRRAGFDIPPGAVKRGLESARWPARFERVLRGPDFIVDGGHNPQCLAATAAALARYYPNTRRVLLFGALADKDWRDMARLLIPSADEFVCATPESER</sequence>
<keyword evidence="5" id="KW-0479">Metal-binding</keyword>
<evidence type="ECO:0000313" key="13">
    <source>
        <dbReference type="EMBL" id="HIS67579.1"/>
    </source>
</evidence>
<dbReference type="InterPro" id="IPR013221">
    <property type="entry name" value="Mur_ligase_cen"/>
</dbReference>
<dbReference type="PROSITE" id="PS01011">
    <property type="entry name" value="FOLYLPOLYGLU_SYNT_1"/>
    <property type="match status" value="1"/>
</dbReference>
<name>A0A9D1FF02_9FIRM</name>
<dbReference type="NCBIfam" id="TIGR01499">
    <property type="entry name" value="folC"/>
    <property type="match status" value="1"/>
</dbReference>
<evidence type="ECO:0000313" key="14">
    <source>
        <dbReference type="Proteomes" id="UP000824001"/>
    </source>
</evidence>
<evidence type="ECO:0000256" key="1">
    <source>
        <dbReference type="ARBA" id="ARBA00001946"/>
    </source>
</evidence>
<proteinExistence type="inferred from homology"/>
<keyword evidence="6" id="KW-0547">Nucleotide-binding</keyword>
<evidence type="ECO:0000259" key="11">
    <source>
        <dbReference type="Pfam" id="PF02875"/>
    </source>
</evidence>
<dbReference type="FunFam" id="3.40.1190.10:FF:000011">
    <property type="entry name" value="Folylpolyglutamate synthase/dihydrofolate synthase"/>
    <property type="match status" value="1"/>
</dbReference>
<evidence type="ECO:0000259" key="12">
    <source>
        <dbReference type="Pfam" id="PF08245"/>
    </source>
</evidence>
<dbReference type="GO" id="GO:0008841">
    <property type="term" value="F:dihydrofolate synthase activity"/>
    <property type="evidence" value="ECO:0007669"/>
    <property type="project" value="TreeGrafter"/>
</dbReference>
<keyword evidence="4" id="KW-0436">Ligase</keyword>
<feature type="non-terminal residue" evidence="13">
    <location>
        <position position="360"/>
    </location>
</feature>
<dbReference type="SUPFAM" id="SSF53244">
    <property type="entry name" value="MurD-like peptide ligases, peptide-binding domain"/>
    <property type="match status" value="1"/>
</dbReference>
<dbReference type="InterPro" id="IPR001645">
    <property type="entry name" value="Folylpolyglutamate_synth"/>
</dbReference>
<dbReference type="InterPro" id="IPR036615">
    <property type="entry name" value="Mur_ligase_C_dom_sf"/>
</dbReference>
<evidence type="ECO:0000256" key="5">
    <source>
        <dbReference type="ARBA" id="ARBA00022723"/>
    </source>
</evidence>
<evidence type="ECO:0000256" key="10">
    <source>
        <dbReference type="ARBA" id="ARBA00047493"/>
    </source>
</evidence>
<dbReference type="Gene3D" id="3.40.1190.10">
    <property type="entry name" value="Mur-like, catalytic domain"/>
    <property type="match status" value="1"/>
</dbReference>
<reference evidence="13" key="1">
    <citation type="submission" date="2020-10" db="EMBL/GenBank/DDBJ databases">
        <authorList>
            <person name="Gilroy R."/>
        </authorList>
    </citation>
    <scope>NUCLEOTIDE SEQUENCE</scope>
    <source>
        <strain evidence="13">ChiHjej10B9-9673</strain>
    </source>
</reference>
<comment type="cofactor">
    <cofactor evidence="1">
        <name>Mg(2+)</name>
        <dbReference type="ChEBI" id="CHEBI:18420"/>
    </cofactor>
</comment>
<reference evidence="13" key="2">
    <citation type="journal article" date="2021" name="PeerJ">
        <title>Extensive microbial diversity within the chicken gut microbiome revealed by metagenomics and culture.</title>
        <authorList>
            <person name="Gilroy R."/>
            <person name="Ravi A."/>
            <person name="Getino M."/>
            <person name="Pursley I."/>
            <person name="Horton D.L."/>
            <person name="Alikhan N.F."/>
            <person name="Baker D."/>
            <person name="Gharbi K."/>
            <person name="Hall N."/>
            <person name="Watson M."/>
            <person name="Adriaenssens E.M."/>
            <person name="Foster-Nyarko E."/>
            <person name="Jarju S."/>
            <person name="Secka A."/>
            <person name="Antonio M."/>
            <person name="Oren A."/>
            <person name="Chaudhuri R.R."/>
            <person name="La Ragione R."/>
            <person name="Hildebrand F."/>
            <person name="Pallen M.J."/>
        </authorList>
    </citation>
    <scope>NUCLEOTIDE SEQUENCE</scope>
    <source>
        <strain evidence="13">ChiHjej10B9-9673</strain>
    </source>
</reference>
<evidence type="ECO:0000256" key="3">
    <source>
        <dbReference type="ARBA" id="ARBA00013025"/>
    </source>
</evidence>
<dbReference type="InterPro" id="IPR036565">
    <property type="entry name" value="Mur-like_cat_sf"/>
</dbReference>
<dbReference type="Pfam" id="PF02875">
    <property type="entry name" value="Mur_ligase_C"/>
    <property type="match status" value="1"/>
</dbReference>
<organism evidence="13 14">
    <name type="scientific">Candidatus Scatomorpha merdipullorum</name>
    <dbReference type="NCBI Taxonomy" id="2840927"/>
    <lineage>
        <taxon>Bacteria</taxon>
        <taxon>Bacillati</taxon>
        <taxon>Bacillota</taxon>
        <taxon>Clostridia</taxon>
        <taxon>Eubacteriales</taxon>
        <taxon>Candidatus Scatomorpha</taxon>
    </lineage>
</organism>
<accession>A0A9D1FF02</accession>
<feature type="domain" description="Mur ligase central" evidence="12">
    <location>
        <begin position="44"/>
        <end position="260"/>
    </location>
</feature>
<comment type="similarity">
    <text evidence="2">Belongs to the folylpolyglutamate synthase family.</text>
</comment>
<dbReference type="Pfam" id="PF08245">
    <property type="entry name" value="Mur_ligase_M"/>
    <property type="match status" value="1"/>
</dbReference>
<dbReference type="InterPro" id="IPR004101">
    <property type="entry name" value="Mur_ligase_C"/>
</dbReference>
<dbReference type="EMBL" id="DVJK01000240">
    <property type="protein sequence ID" value="HIS67579.1"/>
    <property type="molecule type" value="Genomic_DNA"/>
</dbReference>
<dbReference type="SUPFAM" id="SSF53623">
    <property type="entry name" value="MurD-like peptide ligases, catalytic domain"/>
    <property type="match status" value="1"/>
</dbReference>
<dbReference type="PANTHER" id="PTHR11136">
    <property type="entry name" value="FOLYLPOLYGLUTAMATE SYNTHASE-RELATED"/>
    <property type="match status" value="1"/>
</dbReference>
<protein>
    <recommendedName>
        <fullName evidence="3">tetrahydrofolate synthase</fullName>
        <ecNumber evidence="3">6.3.2.17</ecNumber>
    </recommendedName>
    <alternativeName>
        <fullName evidence="9">Tetrahydrofolylpolyglutamate synthase</fullName>
    </alternativeName>
</protein>
<dbReference type="GO" id="GO:0046872">
    <property type="term" value="F:metal ion binding"/>
    <property type="evidence" value="ECO:0007669"/>
    <property type="project" value="UniProtKB-KW"/>
</dbReference>
<comment type="caution">
    <text evidence="13">The sequence shown here is derived from an EMBL/GenBank/DDBJ whole genome shotgun (WGS) entry which is preliminary data.</text>
</comment>
<evidence type="ECO:0000256" key="6">
    <source>
        <dbReference type="ARBA" id="ARBA00022741"/>
    </source>
</evidence>
<evidence type="ECO:0000256" key="2">
    <source>
        <dbReference type="ARBA" id="ARBA00008276"/>
    </source>
</evidence>
<dbReference type="InterPro" id="IPR018109">
    <property type="entry name" value="Folylpolyglutamate_synth_CS"/>
</dbReference>
<comment type="catalytic activity">
    <reaction evidence="10">
        <text>(6S)-5,6,7,8-tetrahydrofolyl-(gamma-L-Glu)(n) + L-glutamate + ATP = (6S)-5,6,7,8-tetrahydrofolyl-(gamma-L-Glu)(n+1) + ADP + phosphate + H(+)</text>
        <dbReference type="Rhea" id="RHEA:10580"/>
        <dbReference type="Rhea" id="RHEA-COMP:14738"/>
        <dbReference type="Rhea" id="RHEA-COMP:14740"/>
        <dbReference type="ChEBI" id="CHEBI:15378"/>
        <dbReference type="ChEBI" id="CHEBI:29985"/>
        <dbReference type="ChEBI" id="CHEBI:30616"/>
        <dbReference type="ChEBI" id="CHEBI:43474"/>
        <dbReference type="ChEBI" id="CHEBI:141005"/>
        <dbReference type="ChEBI" id="CHEBI:456216"/>
        <dbReference type="EC" id="6.3.2.17"/>
    </reaction>
</comment>
<evidence type="ECO:0000256" key="8">
    <source>
        <dbReference type="ARBA" id="ARBA00022842"/>
    </source>
</evidence>
<keyword evidence="8" id="KW-0460">Magnesium</keyword>
<evidence type="ECO:0000256" key="7">
    <source>
        <dbReference type="ARBA" id="ARBA00022840"/>
    </source>
</evidence>
<keyword evidence="7" id="KW-0067">ATP-binding</keyword>
<dbReference type="GO" id="GO:0004326">
    <property type="term" value="F:tetrahydrofolylpolyglutamate synthase activity"/>
    <property type="evidence" value="ECO:0007669"/>
    <property type="project" value="UniProtKB-EC"/>
</dbReference>
<dbReference type="Proteomes" id="UP000824001">
    <property type="component" value="Unassembled WGS sequence"/>
</dbReference>
<dbReference type="GO" id="GO:0005524">
    <property type="term" value="F:ATP binding"/>
    <property type="evidence" value="ECO:0007669"/>
    <property type="project" value="UniProtKB-KW"/>
</dbReference>
<evidence type="ECO:0000256" key="9">
    <source>
        <dbReference type="ARBA" id="ARBA00030592"/>
    </source>
</evidence>